<evidence type="ECO:0000313" key="9">
    <source>
        <dbReference type="Proteomes" id="UP000559010"/>
    </source>
</evidence>
<dbReference type="Proteomes" id="UP000559010">
    <property type="component" value="Unassembled WGS sequence"/>
</dbReference>
<sequence>MKILVLNSGSSSIKYKFFELEGESYKVLAEGMVDRLGIAGSILKYTRINGDEEHSKKIETDIPNHEAGLKMIAEVLMDNEFGVIKSAEEVDAIGHRVVHGGEKFSGQMVIDESVKKQIKNLFELAPLHNPPNYTGIEVCEKVFPGVKQVGVFDTAFHQSIPEVAFRYAIPEEWYKKYHVRAYGFHGTSHRYVSEKARKILGTKNSSRMITLHLGNGASMAAIKDGKCVDTSMGFSPLAGLIMGTRSGDLDPTIPLYMVSNYGIAADEVDRILNKESGLAGIAGESDMRDLEDRMKNGDKMATLAIEMYVYRIKRYIGSFASVMNGLDAMVFTAGVGENSDYIRDLICKDLEYFGVNIDGDLNQIRNDEARLISSEKSKVKLMVVPTNEELAIAQRTVEVLS</sequence>
<evidence type="ECO:0000256" key="2">
    <source>
        <dbReference type="ARBA" id="ARBA00022679"/>
    </source>
</evidence>
<dbReference type="GO" id="GO:0006085">
    <property type="term" value="P:acetyl-CoA biosynthetic process"/>
    <property type="evidence" value="ECO:0007669"/>
    <property type="project" value="UniProtKB-UniRule"/>
</dbReference>
<feature type="binding site" evidence="6">
    <location>
        <begin position="334"/>
        <end position="338"/>
    </location>
    <ligand>
        <name>ATP</name>
        <dbReference type="ChEBI" id="CHEBI:30616"/>
    </ligand>
</feature>
<evidence type="ECO:0000313" key="8">
    <source>
        <dbReference type="EMBL" id="NMM50022.1"/>
    </source>
</evidence>
<dbReference type="InterPro" id="IPR004372">
    <property type="entry name" value="Ac/propionate_kinase"/>
</dbReference>
<feature type="binding site" evidence="6">
    <location>
        <position position="14"/>
    </location>
    <ligand>
        <name>ATP</name>
        <dbReference type="ChEBI" id="CHEBI:30616"/>
    </ligand>
</feature>
<keyword evidence="5 6" id="KW-0067">ATP-binding</keyword>
<feature type="binding site" evidence="6">
    <location>
        <begin position="286"/>
        <end position="288"/>
    </location>
    <ligand>
        <name>ATP</name>
        <dbReference type="ChEBI" id="CHEBI:30616"/>
    </ligand>
</feature>
<keyword evidence="6" id="KW-0479">Metal-binding</keyword>
<dbReference type="GO" id="GO:0000287">
    <property type="term" value="F:magnesium ion binding"/>
    <property type="evidence" value="ECO:0007669"/>
    <property type="project" value="UniProtKB-UniRule"/>
</dbReference>
<dbReference type="RefSeq" id="WP_169684058.1">
    <property type="nucleotide sequence ID" value="NZ_JABBNU010000010.1"/>
</dbReference>
<evidence type="ECO:0000256" key="3">
    <source>
        <dbReference type="ARBA" id="ARBA00022741"/>
    </source>
</evidence>
<accession>A0A848JAF1</accession>
<comment type="similarity">
    <text evidence="1 6 7">Belongs to the acetokinase family.</text>
</comment>
<keyword evidence="3 6" id="KW-0547">Nucleotide-binding</keyword>
<comment type="catalytic activity">
    <reaction evidence="6">
        <text>acetate + ATP = acetyl phosphate + ADP</text>
        <dbReference type="Rhea" id="RHEA:11352"/>
        <dbReference type="ChEBI" id="CHEBI:22191"/>
        <dbReference type="ChEBI" id="CHEBI:30089"/>
        <dbReference type="ChEBI" id="CHEBI:30616"/>
        <dbReference type="ChEBI" id="CHEBI:456216"/>
        <dbReference type="EC" id="2.7.2.1"/>
    </reaction>
</comment>
<dbReference type="Gene3D" id="3.30.420.40">
    <property type="match status" value="2"/>
</dbReference>
<dbReference type="NCBIfam" id="TIGR00016">
    <property type="entry name" value="ackA"/>
    <property type="match status" value="1"/>
</dbReference>
<dbReference type="PANTHER" id="PTHR21060">
    <property type="entry name" value="ACETATE KINASE"/>
    <property type="match status" value="1"/>
</dbReference>
<dbReference type="GO" id="GO:0008776">
    <property type="term" value="F:acetate kinase activity"/>
    <property type="evidence" value="ECO:0007669"/>
    <property type="project" value="UniProtKB-UniRule"/>
</dbReference>
<feature type="site" description="Transition state stabilizer" evidence="6">
    <location>
        <position position="185"/>
    </location>
</feature>
<feature type="binding site" evidence="6">
    <location>
        <position position="388"/>
    </location>
    <ligand>
        <name>Mg(2+)</name>
        <dbReference type="ChEBI" id="CHEBI:18420"/>
    </ligand>
</feature>
<proteinExistence type="inferred from homology"/>
<evidence type="ECO:0000256" key="6">
    <source>
        <dbReference type="HAMAP-Rule" id="MF_00020"/>
    </source>
</evidence>
<keyword evidence="6" id="KW-0460">Magnesium</keyword>
<comment type="pathway">
    <text evidence="6">Metabolic intermediate biosynthesis; acetyl-CoA biosynthesis; acetyl-CoA from acetate: step 1/2.</text>
</comment>
<comment type="cofactor">
    <cofactor evidence="6">
        <name>Mg(2+)</name>
        <dbReference type="ChEBI" id="CHEBI:18420"/>
    </cofactor>
    <cofactor evidence="6">
        <name>Mn(2+)</name>
        <dbReference type="ChEBI" id="CHEBI:29035"/>
    </cofactor>
    <text evidence="6">Mg(2+). Can also accept Mn(2+).</text>
</comment>
<name>A0A848JAF1_9BACT</name>
<dbReference type="InterPro" id="IPR043129">
    <property type="entry name" value="ATPase_NBD"/>
</dbReference>
<comment type="subunit">
    <text evidence="6">Homodimer.</text>
</comment>
<dbReference type="PROSITE" id="PS01076">
    <property type="entry name" value="ACETATE_KINASE_2"/>
    <property type="match status" value="1"/>
</dbReference>
<dbReference type="Pfam" id="PF00871">
    <property type="entry name" value="Acetate_kinase"/>
    <property type="match status" value="1"/>
</dbReference>
<keyword evidence="6" id="KW-0963">Cytoplasm</keyword>
<keyword evidence="4 6" id="KW-0418">Kinase</keyword>
<dbReference type="GO" id="GO:0006083">
    <property type="term" value="P:acetate metabolic process"/>
    <property type="evidence" value="ECO:0007669"/>
    <property type="project" value="TreeGrafter"/>
</dbReference>
<gene>
    <name evidence="6" type="primary">ackA</name>
    <name evidence="8" type="ORF">HH304_16565</name>
</gene>
<dbReference type="CDD" id="cd24010">
    <property type="entry name" value="ASKHA_NBD_AcK_PK"/>
    <property type="match status" value="1"/>
</dbReference>
<dbReference type="PRINTS" id="PR00471">
    <property type="entry name" value="ACETATEKNASE"/>
</dbReference>
<evidence type="ECO:0000256" key="7">
    <source>
        <dbReference type="RuleBase" id="RU003835"/>
    </source>
</evidence>
<protein>
    <recommendedName>
        <fullName evidence="6">Acetate kinase</fullName>
        <ecNumber evidence="6">2.7.2.1</ecNumber>
    </recommendedName>
    <alternativeName>
        <fullName evidence="6">Acetokinase</fullName>
    </alternativeName>
</protein>
<feature type="active site" description="Proton donor/acceptor" evidence="6">
    <location>
        <position position="153"/>
    </location>
</feature>
<evidence type="ECO:0000256" key="4">
    <source>
        <dbReference type="ARBA" id="ARBA00022777"/>
    </source>
</evidence>
<dbReference type="HAMAP" id="MF_00020">
    <property type="entry name" value="Acetate_kinase"/>
    <property type="match status" value="1"/>
</dbReference>
<dbReference type="PANTHER" id="PTHR21060:SF15">
    <property type="entry name" value="ACETATE KINASE-RELATED"/>
    <property type="match status" value="1"/>
</dbReference>
<evidence type="ECO:0000256" key="1">
    <source>
        <dbReference type="ARBA" id="ARBA00008748"/>
    </source>
</evidence>
<comment type="function">
    <text evidence="6">Catalyzes the formation of acetyl phosphate from acetate and ATP. Can also catalyze the reverse reaction.</text>
</comment>
<dbReference type="PROSITE" id="PS01075">
    <property type="entry name" value="ACETATE_KINASE_1"/>
    <property type="match status" value="1"/>
</dbReference>
<evidence type="ECO:0000256" key="5">
    <source>
        <dbReference type="ARBA" id="ARBA00022840"/>
    </source>
</evidence>
<keyword evidence="9" id="KW-1185">Reference proteome</keyword>
<keyword evidence="2 6" id="KW-0808">Transferase</keyword>
<dbReference type="GO" id="GO:0005524">
    <property type="term" value="F:ATP binding"/>
    <property type="evidence" value="ECO:0007669"/>
    <property type="project" value="UniProtKB-KW"/>
</dbReference>
<dbReference type="PIRSF" id="PIRSF000722">
    <property type="entry name" value="Acetate_prop_kin"/>
    <property type="match status" value="1"/>
</dbReference>
<dbReference type="InterPro" id="IPR000890">
    <property type="entry name" value="Aliphatic_acid_kin_short-chain"/>
</dbReference>
<dbReference type="AlphaFoldDB" id="A0A848JAF1"/>
<comment type="caution">
    <text evidence="8">The sequence shown here is derived from an EMBL/GenBank/DDBJ whole genome shotgun (WGS) entry which is preliminary data.</text>
</comment>
<feature type="binding site" evidence="6">
    <location>
        <position position="7"/>
    </location>
    <ligand>
        <name>Mg(2+)</name>
        <dbReference type="ChEBI" id="CHEBI:18420"/>
    </ligand>
</feature>
<dbReference type="EC" id="2.7.2.1" evidence="6"/>
<feature type="binding site" evidence="6">
    <location>
        <position position="96"/>
    </location>
    <ligand>
        <name>substrate</name>
    </ligand>
</feature>
<dbReference type="UniPathway" id="UPA00340">
    <property type="reaction ID" value="UER00458"/>
</dbReference>
<feature type="site" description="Transition state stabilizer" evidence="6">
    <location>
        <position position="245"/>
    </location>
</feature>
<organism evidence="8 9">
    <name type="scientific">Marinigracilibium pacificum</name>
    <dbReference type="NCBI Taxonomy" id="2729599"/>
    <lineage>
        <taxon>Bacteria</taxon>
        <taxon>Pseudomonadati</taxon>
        <taxon>Bacteroidota</taxon>
        <taxon>Cytophagia</taxon>
        <taxon>Cytophagales</taxon>
        <taxon>Flammeovirgaceae</taxon>
        <taxon>Marinigracilibium</taxon>
    </lineage>
</organism>
<dbReference type="SUPFAM" id="SSF53067">
    <property type="entry name" value="Actin-like ATPase domain"/>
    <property type="match status" value="2"/>
</dbReference>
<comment type="subcellular location">
    <subcellularLocation>
        <location evidence="6">Cytoplasm</location>
    </subcellularLocation>
</comment>
<dbReference type="EMBL" id="JABBNU010000010">
    <property type="protein sequence ID" value="NMM50022.1"/>
    <property type="molecule type" value="Genomic_DNA"/>
</dbReference>
<dbReference type="InterPro" id="IPR023865">
    <property type="entry name" value="Aliphatic_acid_kinase_CS"/>
</dbReference>
<dbReference type="GO" id="GO:0005737">
    <property type="term" value="C:cytoplasm"/>
    <property type="evidence" value="ECO:0007669"/>
    <property type="project" value="UniProtKB-SubCell"/>
</dbReference>
<reference evidence="8 9" key="1">
    <citation type="submission" date="2020-04" db="EMBL/GenBank/DDBJ databases">
        <title>Flammeovirgaceae bacterium KN852 isolated from deep sea.</title>
        <authorList>
            <person name="Zhang D.-C."/>
        </authorList>
    </citation>
    <scope>NUCLEOTIDE SEQUENCE [LARGE SCALE GENOMIC DNA]</scope>
    <source>
        <strain evidence="8 9">KN852</strain>
    </source>
</reference>
<feature type="binding site" evidence="6">
    <location>
        <begin position="212"/>
        <end position="216"/>
    </location>
    <ligand>
        <name>ATP</name>
        <dbReference type="ChEBI" id="CHEBI:30616"/>
    </ligand>
</feature>